<evidence type="ECO:0000313" key="1">
    <source>
        <dbReference type="EMBL" id="TKW53276.1"/>
    </source>
</evidence>
<reference evidence="1 2" key="1">
    <citation type="journal article" date="2019" name="PLoS ONE">
        <title>Comparative genome analysis indicates high evolutionary potential of pathogenicity genes in Colletotrichum tanaceti.</title>
        <authorList>
            <person name="Lelwala R.V."/>
            <person name="Korhonen P.K."/>
            <person name="Young N.D."/>
            <person name="Scott J.B."/>
            <person name="Ades P.A."/>
            <person name="Gasser R.B."/>
            <person name="Taylor P.W.J."/>
        </authorList>
    </citation>
    <scope>NUCLEOTIDE SEQUENCE [LARGE SCALE GENOMIC DNA]</scope>
    <source>
        <strain evidence="1">BRIP57314</strain>
    </source>
</reference>
<gene>
    <name evidence="1" type="ORF">CTA1_298</name>
</gene>
<protein>
    <submittedName>
        <fullName evidence="1">Uncharacterized protein</fullName>
    </submittedName>
</protein>
<dbReference type="AlphaFoldDB" id="A0A4V6DGP7"/>
<name>A0A4V6DGP7_9PEZI</name>
<evidence type="ECO:0000313" key="2">
    <source>
        <dbReference type="Proteomes" id="UP000310108"/>
    </source>
</evidence>
<organism evidence="1 2">
    <name type="scientific">Colletotrichum tanaceti</name>
    <dbReference type="NCBI Taxonomy" id="1306861"/>
    <lineage>
        <taxon>Eukaryota</taxon>
        <taxon>Fungi</taxon>
        <taxon>Dikarya</taxon>
        <taxon>Ascomycota</taxon>
        <taxon>Pezizomycotina</taxon>
        <taxon>Sordariomycetes</taxon>
        <taxon>Hypocreomycetidae</taxon>
        <taxon>Glomerellales</taxon>
        <taxon>Glomerellaceae</taxon>
        <taxon>Colletotrichum</taxon>
        <taxon>Colletotrichum destructivum species complex</taxon>
    </lineage>
</organism>
<sequence length="90" mass="9724">MYTLLPAGTAGALSGYSKTLIRSIAQRISREVLTGPQTETTVWDSHEQQHVFDPVSVLLAIFDNDTCLPDPAHVRGPGGHPALVVNAFRL</sequence>
<dbReference type="Proteomes" id="UP000310108">
    <property type="component" value="Unassembled WGS sequence"/>
</dbReference>
<keyword evidence="2" id="KW-1185">Reference proteome</keyword>
<accession>A0A4V6DGP7</accession>
<comment type="caution">
    <text evidence="1">The sequence shown here is derived from an EMBL/GenBank/DDBJ whole genome shotgun (WGS) entry which is preliminary data.</text>
</comment>
<proteinExistence type="predicted"/>
<dbReference type="EMBL" id="PJEX01000193">
    <property type="protein sequence ID" value="TKW53276.1"/>
    <property type="molecule type" value="Genomic_DNA"/>
</dbReference>